<reference evidence="2 3" key="1">
    <citation type="submission" date="2020-02" db="EMBL/GenBank/DDBJ databases">
        <title>Whole-genome analyses of novel actinobacteria.</title>
        <authorList>
            <person name="Sahin N."/>
            <person name="Tatar D."/>
        </authorList>
    </citation>
    <scope>NUCLEOTIDE SEQUENCE [LARGE SCALE GENOMIC DNA]</scope>
    <source>
        <strain evidence="2 3">SB3404</strain>
    </source>
</reference>
<comment type="caution">
    <text evidence="2">The sequence shown here is derived from an EMBL/GenBank/DDBJ whole genome shotgun (WGS) entry which is preliminary data.</text>
</comment>
<name>A0A6G4WTY3_9ACTN</name>
<accession>A0A6G4WTY3</accession>
<dbReference type="AlphaFoldDB" id="A0A6G4WTY3"/>
<dbReference type="EMBL" id="JAAKZZ010000043">
    <property type="protein sequence ID" value="NGO68087.1"/>
    <property type="molecule type" value="Genomic_DNA"/>
</dbReference>
<dbReference type="SUPFAM" id="SSF48264">
    <property type="entry name" value="Cytochrome P450"/>
    <property type="match status" value="1"/>
</dbReference>
<dbReference type="GO" id="GO:0016705">
    <property type="term" value="F:oxidoreductase activity, acting on paired donors, with incorporation or reduction of molecular oxygen"/>
    <property type="evidence" value="ECO:0007669"/>
    <property type="project" value="InterPro"/>
</dbReference>
<dbReference type="GO" id="GO:0020037">
    <property type="term" value="F:heme binding"/>
    <property type="evidence" value="ECO:0007669"/>
    <property type="project" value="InterPro"/>
</dbReference>
<feature type="region of interest" description="Disordered" evidence="1">
    <location>
        <begin position="30"/>
        <end position="56"/>
    </location>
</feature>
<dbReference type="GO" id="GO:0005506">
    <property type="term" value="F:iron ion binding"/>
    <property type="evidence" value="ECO:0007669"/>
    <property type="project" value="InterPro"/>
</dbReference>
<dbReference type="InterPro" id="IPR036396">
    <property type="entry name" value="Cyt_P450_sf"/>
</dbReference>
<gene>
    <name evidence="2" type="ORF">G5C65_06930</name>
</gene>
<organism evidence="2 3">
    <name type="scientific">Streptomyces boncukensis</name>
    <dbReference type="NCBI Taxonomy" id="2711219"/>
    <lineage>
        <taxon>Bacteria</taxon>
        <taxon>Bacillati</taxon>
        <taxon>Actinomycetota</taxon>
        <taxon>Actinomycetes</taxon>
        <taxon>Kitasatosporales</taxon>
        <taxon>Streptomycetaceae</taxon>
        <taxon>Streptomyces</taxon>
    </lineage>
</organism>
<dbReference type="Gene3D" id="1.10.630.10">
    <property type="entry name" value="Cytochrome P450"/>
    <property type="match status" value="1"/>
</dbReference>
<dbReference type="Proteomes" id="UP000477722">
    <property type="component" value="Unassembled WGS sequence"/>
</dbReference>
<keyword evidence="3" id="KW-1185">Reference proteome</keyword>
<feature type="compositionally biased region" description="Gly residues" evidence="1">
    <location>
        <begin position="40"/>
        <end position="54"/>
    </location>
</feature>
<evidence type="ECO:0000313" key="2">
    <source>
        <dbReference type="EMBL" id="NGO68087.1"/>
    </source>
</evidence>
<proteinExistence type="predicted"/>
<dbReference type="RefSeq" id="WP_165297743.1">
    <property type="nucleotide sequence ID" value="NZ_JAAKZZ010000043.1"/>
</dbReference>
<sequence>MTTGTTEAVHHFDRYDDILAALADPALVPERADEPEGPEGPEGPGGTGGTGGTAQPGTMAWLRARVARFSAGETHARRRALVEAELARVDLAALRVAPDTGEGEGEDDDAGPAVVAALAEALGMPDPAGVARAVAVVAGAYFGAGDAPEADAALAWLLPRVQGGTEAASGGREAAANRIGLLVQACDATAALVRHARRAPEGPAADRVRHALRHDPPVRAMRRVAARATRVGEVAVARGDRVLLDVAVAQRDGAVPVLTFGAPPRRCPGERHALALAESAVERELRGTGRWSA</sequence>
<dbReference type="GO" id="GO:0004497">
    <property type="term" value="F:monooxygenase activity"/>
    <property type="evidence" value="ECO:0007669"/>
    <property type="project" value="InterPro"/>
</dbReference>
<protein>
    <recommendedName>
        <fullName evidence="4">Cytochrome P450</fullName>
    </recommendedName>
</protein>
<evidence type="ECO:0008006" key="4">
    <source>
        <dbReference type="Google" id="ProtNLM"/>
    </source>
</evidence>
<evidence type="ECO:0000256" key="1">
    <source>
        <dbReference type="SAM" id="MobiDB-lite"/>
    </source>
</evidence>
<evidence type="ECO:0000313" key="3">
    <source>
        <dbReference type="Proteomes" id="UP000477722"/>
    </source>
</evidence>